<gene>
    <name evidence="3" type="ORF">PoB_003954200</name>
</gene>
<evidence type="ECO:0000259" key="2">
    <source>
        <dbReference type="PROSITE" id="PS51253"/>
    </source>
</evidence>
<name>A0AAV4B1S2_9GAST</name>
<proteinExistence type="predicted"/>
<reference evidence="3 4" key="1">
    <citation type="journal article" date="2021" name="Elife">
        <title>Chloroplast acquisition without the gene transfer in kleptoplastic sea slugs, Plakobranchus ocellatus.</title>
        <authorList>
            <person name="Maeda T."/>
            <person name="Takahashi S."/>
            <person name="Yoshida T."/>
            <person name="Shimamura S."/>
            <person name="Takaki Y."/>
            <person name="Nagai Y."/>
            <person name="Toyoda A."/>
            <person name="Suzuki Y."/>
            <person name="Arimoto A."/>
            <person name="Ishii H."/>
            <person name="Satoh N."/>
            <person name="Nishiyama T."/>
            <person name="Hasebe M."/>
            <person name="Maruyama T."/>
            <person name="Minagawa J."/>
            <person name="Obokata J."/>
            <person name="Shigenobu S."/>
        </authorList>
    </citation>
    <scope>NUCLEOTIDE SEQUENCE [LARGE SCALE GENOMIC DNA]</scope>
</reference>
<keyword evidence="1" id="KW-0238">DNA-binding</keyword>
<dbReference type="Proteomes" id="UP000735302">
    <property type="component" value="Unassembled WGS sequence"/>
</dbReference>
<dbReference type="InterPro" id="IPR006600">
    <property type="entry name" value="HTH_CenpB_DNA-bd_dom"/>
</dbReference>
<organism evidence="3 4">
    <name type="scientific">Plakobranchus ocellatus</name>
    <dbReference type="NCBI Taxonomy" id="259542"/>
    <lineage>
        <taxon>Eukaryota</taxon>
        <taxon>Metazoa</taxon>
        <taxon>Spiralia</taxon>
        <taxon>Lophotrochozoa</taxon>
        <taxon>Mollusca</taxon>
        <taxon>Gastropoda</taxon>
        <taxon>Heterobranchia</taxon>
        <taxon>Euthyneura</taxon>
        <taxon>Panpulmonata</taxon>
        <taxon>Sacoglossa</taxon>
        <taxon>Placobranchoidea</taxon>
        <taxon>Plakobranchidae</taxon>
        <taxon>Plakobranchus</taxon>
    </lineage>
</organism>
<evidence type="ECO:0000256" key="1">
    <source>
        <dbReference type="ARBA" id="ARBA00023125"/>
    </source>
</evidence>
<dbReference type="GO" id="GO:0003677">
    <property type="term" value="F:DNA binding"/>
    <property type="evidence" value="ECO:0007669"/>
    <property type="project" value="UniProtKB-KW"/>
</dbReference>
<keyword evidence="4" id="KW-1185">Reference proteome</keyword>
<dbReference type="EMBL" id="BLXT01004479">
    <property type="protein sequence ID" value="GFO13037.1"/>
    <property type="molecule type" value="Genomic_DNA"/>
</dbReference>
<protein>
    <submittedName>
        <fullName evidence="3">Tigger transposable element-derived protein 6-like protein</fullName>
    </submittedName>
</protein>
<feature type="domain" description="HTH CENPB-type" evidence="2">
    <location>
        <begin position="1"/>
        <end position="70"/>
    </location>
</feature>
<evidence type="ECO:0000313" key="4">
    <source>
        <dbReference type="Proteomes" id="UP000735302"/>
    </source>
</evidence>
<accession>A0AAV4B1S2</accession>
<sequence>MVLHTDIEEEIVVWLNEMAHRGFGHTKPKSQESIKLYLDSNGRTTQRPNNAADKIWYRLFRKGHPDIVLRKPQKLGKSRDLIIEAMVADWFQEMKATICSIDPSILLDPTRIYSADEVGFSLDAQTGKVLARSESRFIYQVAQDHRTMIIVFISCSAAAHFSHPTQFRRFTPLDLFKQRMVAN</sequence>
<evidence type="ECO:0000313" key="3">
    <source>
        <dbReference type="EMBL" id="GFO13037.1"/>
    </source>
</evidence>
<comment type="caution">
    <text evidence="3">The sequence shown here is derived from an EMBL/GenBank/DDBJ whole genome shotgun (WGS) entry which is preliminary data.</text>
</comment>
<dbReference type="AlphaFoldDB" id="A0AAV4B1S2"/>
<dbReference type="PROSITE" id="PS51253">
    <property type="entry name" value="HTH_CENPB"/>
    <property type="match status" value="1"/>
</dbReference>